<dbReference type="PROSITE" id="PS00135">
    <property type="entry name" value="TRYPSIN_SER"/>
    <property type="match status" value="1"/>
</dbReference>
<dbReference type="InterPro" id="IPR001254">
    <property type="entry name" value="Trypsin_dom"/>
</dbReference>
<keyword evidence="4" id="KW-0378">Hydrolase</keyword>
<sequence length="203" mass="22920">MRFNVTVPKNLSCRAAIPVLEFIIVGMQELYVSLGKNVGFYPWQAGIQELNSRFCGGTILNDLDDADCQRSYKKKFTPNMVCAGYVAGYVDACLGDSGGPLVCYVNGLYYVMGVTSWGRDCAQPESPGVYAKDCGDFRKQEEQRQRHQLHPRYLLTRKELLEERSEERRKVNRIAGDSNAHRIKDILPDDIAVKCLPISDENM</sequence>
<dbReference type="EMBL" id="JAIWYP010000003">
    <property type="protein sequence ID" value="KAH3849595.1"/>
    <property type="molecule type" value="Genomic_DNA"/>
</dbReference>
<reference evidence="9" key="2">
    <citation type="submission" date="2020-11" db="EMBL/GenBank/DDBJ databases">
        <authorList>
            <person name="McCartney M.A."/>
            <person name="Auch B."/>
            <person name="Kono T."/>
            <person name="Mallez S."/>
            <person name="Becker A."/>
            <person name="Gohl D.M."/>
            <person name="Silverstein K.A.T."/>
            <person name="Koren S."/>
            <person name="Bechman K.B."/>
            <person name="Herman A."/>
            <person name="Abrahante J.E."/>
            <person name="Garbe J."/>
        </authorList>
    </citation>
    <scope>NUCLEOTIDE SEQUENCE</scope>
    <source>
        <strain evidence="9">Duluth1</strain>
        <tissue evidence="9">Whole animal</tissue>
    </source>
</reference>
<gene>
    <name evidence="9" type="ORF">DPMN_091998</name>
</gene>
<keyword evidence="3" id="KW-0645">Protease</keyword>
<evidence type="ECO:0000313" key="9">
    <source>
        <dbReference type="EMBL" id="KAH3849595.1"/>
    </source>
</evidence>
<comment type="caution">
    <text evidence="9">The sequence shown here is derived from an EMBL/GenBank/DDBJ whole genome shotgun (WGS) entry which is preliminary data.</text>
</comment>
<keyword evidence="6" id="KW-1015">Disulfide bond</keyword>
<dbReference type="SUPFAM" id="SSF50494">
    <property type="entry name" value="Trypsin-like serine proteases"/>
    <property type="match status" value="1"/>
</dbReference>
<dbReference type="GO" id="GO:0005615">
    <property type="term" value="C:extracellular space"/>
    <property type="evidence" value="ECO:0007669"/>
    <property type="project" value="TreeGrafter"/>
</dbReference>
<keyword evidence="5" id="KW-0720">Serine protease</keyword>
<keyword evidence="10" id="KW-1185">Reference proteome</keyword>
<dbReference type="FunFam" id="2.40.10.10:FF:000002">
    <property type="entry name" value="Transmembrane protease serine"/>
    <property type="match status" value="1"/>
</dbReference>
<dbReference type="GO" id="GO:0004252">
    <property type="term" value="F:serine-type endopeptidase activity"/>
    <property type="evidence" value="ECO:0007669"/>
    <property type="project" value="InterPro"/>
</dbReference>
<keyword evidence="2" id="KW-0964">Secreted</keyword>
<dbReference type="PANTHER" id="PTHR24264:SF65">
    <property type="entry name" value="SRCR DOMAIN-CONTAINING PROTEIN"/>
    <property type="match status" value="1"/>
</dbReference>
<comment type="subcellular location">
    <subcellularLocation>
        <location evidence="1">Secreted</location>
    </subcellularLocation>
</comment>
<dbReference type="PANTHER" id="PTHR24264">
    <property type="entry name" value="TRYPSIN-RELATED"/>
    <property type="match status" value="1"/>
</dbReference>
<protein>
    <recommendedName>
        <fullName evidence="8">Peptidase S1 domain-containing protein</fullName>
    </recommendedName>
</protein>
<reference evidence="9" key="1">
    <citation type="journal article" date="2019" name="bioRxiv">
        <title>The Genome of the Zebra Mussel, Dreissena polymorpha: A Resource for Invasive Species Research.</title>
        <authorList>
            <person name="McCartney M.A."/>
            <person name="Auch B."/>
            <person name="Kono T."/>
            <person name="Mallez S."/>
            <person name="Zhang Y."/>
            <person name="Obille A."/>
            <person name="Becker A."/>
            <person name="Abrahante J.E."/>
            <person name="Garbe J."/>
            <person name="Badalamenti J.P."/>
            <person name="Herman A."/>
            <person name="Mangelson H."/>
            <person name="Liachko I."/>
            <person name="Sullivan S."/>
            <person name="Sone E.D."/>
            <person name="Koren S."/>
            <person name="Silverstein K.A.T."/>
            <person name="Beckman K.B."/>
            <person name="Gohl D.M."/>
        </authorList>
    </citation>
    <scope>NUCLEOTIDE SEQUENCE</scope>
    <source>
        <strain evidence="9">Duluth1</strain>
        <tissue evidence="9">Whole animal</tissue>
    </source>
</reference>
<evidence type="ECO:0000256" key="3">
    <source>
        <dbReference type="ARBA" id="ARBA00022670"/>
    </source>
</evidence>
<organism evidence="9 10">
    <name type="scientific">Dreissena polymorpha</name>
    <name type="common">Zebra mussel</name>
    <name type="synonym">Mytilus polymorpha</name>
    <dbReference type="NCBI Taxonomy" id="45954"/>
    <lineage>
        <taxon>Eukaryota</taxon>
        <taxon>Metazoa</taxon>
        <taxon>Spiralia</taxon>
        <taxon>Lophotrochozoa</taxon>
        <taxon>Mollusca</taxon>
        <taxon>Bivalvia</taxon>
        <taxon>Autobranchia</taxon>
        <taxon>Heteroconchia</taxon>
        <taxon>Euheterodonta</taxon>
        <taxon>Imparidentia</taxon>
        <taxon>Neoheterodontei</taxon>
        <taxon>Myida</taxon>
        <taxon>Dreissenoidea</taxon>
        <taxon>Dreissenidae</taxon>
        <taxon>Dreissena</taxon>
    </lineage>
</organism>
<evidence type="ECO:0000313" key="10">
    <source>
        <dbReference type="Proteomes" id="UP000828390"/>
    </source>
</evidence>
<evidence type="ECO:0000256" key="1">
    <source>
        <dbReference type="ARBA" id="ARBA00004613"/>
    </source>
</evidence>
<dbReference type="InterPro" id="IPR009003">
    <property type="entry name" value="Peptidase_S1_PA"/>
</dbReference>
<dbReference type="Proteomes" id="UP000828390">
    <property type="component" value="Unassembled WGS sequence"/>
</dbReference>
<dbReference type="InterPro" id="IPR033116">
    <property type="entry name" value="TRYPSIN_SER"/>
</dbReference>
<evidence type="ECO:0000256" key="6">
    <source>
        <dbReference type="ARBA" id="ARBA00023157"/>
    </source>
</evidence>
<evidence type="ECO:0000256" key="2">
    <source>
        <dbReference type="ARBA" id="ARBA00022525"/>
    </source>
</evidence>
<evidence type="ECO:0000256" key="4">
    <source>
        <dbReference type="ARBA" id="ARBA00022801"/>
    </source>
</evidence>
<dbReference type="AlphaFoldDB" id="A0A9D4L159"/>
<proteinExistence type="inferred from homology"/>
<evidence type="ECO:0000259" key="8">
    <source>
        <dbReference type="PROSITE" id="PS50240"/>
    </source>
</evidence>
<evidence type="ECO:0000256" key="5">
    <source>
        <dbReference type="ARBA" id="ARBA00022825"/>
    </source>
</evidence>
<accession>A0A9D4L159</accession>
<dbReference type="Gene3D" id="2.40.10.10">
    <property type="entry name" value="Trypsin-like serine proteases"/>
    <property type="match status" value="1"/>
</dbReference>
<dbReference type="InterPro" id="IPR043504">
    <property type="entry name" value="Peptidase_S1_PA_chymotrypsin"/>
</dbReference>
<dbReference type="PROSITE" id="PS50240">
    <property type="entry name" value="TRYPSIN_DOM"/>
    <property type="match status" value="1"/>
</dbReference>
<evidence type="ECO:0000256" key="7">
    <source>
        <dbReference type="ARBA" id="ARBA00024195"/>
    </source>
</evidence>
<name>A0A9D4L159_DREPO</name>
<feature type="domain" description="Peptidase S1" evidence="8">
    <location>
        <begin position="63"/>
        <end position="132"/>
    </location>
</feature>
<dbReference type="Pfam" id="PF00089">
    <property type="entry name" value="Trypsin"/>
    <property type="match status" value="1"/>
</dbReference>
<dbReference type="GO" id="GO:0006508">
    <property type="term" value="P:proteolysis"/>
    <property type="evidence" value="ECO:0007669"/>
    <property type="project" value="UniProtKB-KW"/>
</dbReference>
<dbReference type="InterPro" id="IPR050127">
    <property type="entry name" value="Serine_Proteases_S1"/>
</dbReference>
<comment type="similarity">
    <text evidence="7">Belongs to the peptidase S1 family. CLIP subfamily.</text>
</comment>